<evidence type="ECO:0000313" key="3">
    <source>
        <dbReference type="Proteomes" id="UP001380290"/>
    </source>
</evidence>
<protein>
    <submittedName>
        <fullName evidence="2">Uncharacterized protein</fullName>
    </submittedName>
</protein>
<gene>
    <name evidence="2" type="ORF">V7S98_17005</name>
</gene>
<proteinExistence type="predicted"/>
<dbReference type="RefSeq" id="WP_339599998.1">
    <property type="nucleotide sequence ID" value="NZ_JBBHLC010000055.1"/>
</dbReference>
<dbReference type="Proteomes" id="UP001380290">
    <property type="component" value="Unassembled WGS sequence"/>
</dbReference>
<evidence type="ECO:0000313" key="2">
    <source>
        <dbReference type="EMBL" id="MEJ5864920.1"/>
    </source>
</evidence>
<dbReference type="EMBL" id="JBBHLC010000055">
    <property type="protein sequence ID" value="MEJ5864920.1"/>
    <property type="molecule type" value="Genomic_DNA"/>
</dbReference>
<accession>A0ABU8QW66</accession>
<comment type="caution">
    <text evidence="2">The sequence shown here is derived from an EMBL/GenBank/DDBJ whole genome shotgun (WGS) entry which is preliminary data.</text>
</comment>
<feature type="coiled-coil region" evidence="1">
    <location>
        <begin position="30"/>
        <end position="57"/>
    </location>
</feature>
<keyword evidence="1" id="KW-0175">Coiled coil</keyword>
<organism evidence="2 3">
    <name type="scientific">Pseudomonas farsensis</name>
    <dbReference type="NCBI Taxonomy" id="2745492"/>
    <lineage>
        <taxon>Bacteria</taxon>
        <taxon>Pseudomonadati</taxon>
        <taxon>Pseudomonadota</taxon>
        <taxon>Gammaproteobacteria</taxon>
        <taxon>Pseudomonadales</taxon>
        <taxon>Pseudomonadaceae</taxon>
        <taxon>Pseudomonas</taxon>
    </lineage>
</organism>
<reference evidence="2 3" key="1">
    <citation type="submission" date="2024-02" db="EMBL/GenBank/DDBJ databases">
        <title>Identification of pathogenicity and growth-promoting function of Pseudomonas putida variant.</title>
        <authorList>
            <person name="Sun J."/>
        </authorList>
    </citation>
    <scope>NUCLEOTIDE SEQUENCE [LARGE SCALE GENOMIC DNA]</scope>
    <source>
        <strain evidence="2 3">A03</strain>
    </source>
</reference>
<sequence length="108" mass="12264">MDIDTNGLELGMPTRVEMLEHQSHMLCNENDALRIELAKAQQNITKLVEINQALQAQIAIEHRRANCAHVEYVHLMNTARCAYGINLANHRFAADPIEQVNRKMANSE</sequence>
<keyword evidence="3" id="KW-1185">Reference proteome</keyword>
<evidence type="ECO:0000256" key="1">
    <source>
        <dbReference type="SAM" id="Coils"/>
    </source>
</evidence>
<name>A0ABU8QW66_9PSED</name>